<sequence>MKWTDASSPNTSSGKTTTHSIFPTEQTDVHLWFTLVSLVWGSVNPEGAYLRTRHSQLYVEELRRYKGFTRWHHFLVVKVRDGEGGYRYFRIERTFKDPNVYCLCGTSKWFPFPVIVQNHNCHDTASASGTPSLPCVVRPIVCDIVTPVKSLRPSWSAILIERTRFQNLTIKPTVLDIILLAHCTDVHKEGHHRFERQSFWSSIIVATALLKEFPGDMSLIHSDLLEDQEEIDSDADNPPLAHTPEKPSGHWHTFKIQDVLSKQVDPVHAAYVKLRAEAHAEIAESIRILSDAEAREARIKALQEATEDSNARTKALTVQAAQDRAAAAKAKAAAEIDRAAVEEMEATFKAMQEALARSNALWEGIKERRAEVQTAAAEAHTEEAEMARKMRDLEMEIVRFRQLQTRLKEIMASG</sequence>
<dbReference type="EMBL" id="JABCKV010001584">
    <property type="protein sequence ID" value="KAG5639956.1"/>
    <property type="molecule type" value="Genomic_DNA"/>
</dbReference>
<reference evidence="2" key="2">
    <citation type="submission" date="2021-10" db="EMBL/GenBank/DDBJ databases">
        <title>Phylogenomics reveals ancestral predisposition of the termite-cultivated fungus Termitomyces towards a domesticated lifestyle.</title>
        <authorList>
            <person name="Auxier B."/>
            <person name="Grum-Grzhimaylo A."/>
            <person name="Cardenas M.E."/>
            <person name="Lodge J.D."/>
            <person name="Laessoe T."/>
            <person name="Pedersen O."/>
            <person name="Smith M.E."/>
            <person name="Kuyper T.W."/>
            <person name="Franco-Molano E.A."/>
            <person name="Baroni T.J."/>
            <person name="Aanen D.K."/>
        </authorList>
    </citation>
    <scope>NUCLEOTIDE SEQUENCE</scope>
    <source>
        <strain evidence="2">AP01</strain>
        <tissue evidence="2">Mycelium</tissue>
    </source>
</reference>
<dbReference type="OrthoDB" id="2993336at2759"/>
<keyword evidence="3" id="KW-1185">Reference proteome</keyword>
<evidence type="ECO:0000313" key="2">
    <source>
        <dbReference type="EMBL" id="KAG5639956.1"/>
    </source>
</evidence>
<comment type="caution">
    <text evidence="2">The sequence shown here is derived from an EMBL/GenBank/DDBJ whole genome shotgun (WGS) entry which is preliminary data.</text>
</comment>
<gene>
    <name evidence="2" type="ORF">DXG03_002139</name>
</gene>
<keyword evidence="1" id="KW-0175">Coiled coil</keyword>
<name>A0A9P7K6A3_9AGAR</name>
<dbReference type="Proteomes" id="UP000775547">
    <property type="component" value="Unassembled WGS sequence"/>
</dbReference>
<evidence type="ECO:0000256" key="1">
    <source>
        <dbReference type="SAM" id="Coils"/>
    </source>
</evidence>
<evidence type="ECO:0000313" key="3">
    <source>
        <dbReference type="Proteomes" id="UP000775547"/>
    </source>
</evidence>
<proteinExistence type="predicted"/>
<feature type="coiled-coil region" evidence="1">
    <location>
        <begin position="341"/>
        <end position="396"/>
    </location>
</feature>
<dbReference type="AlphaFoldDB" id="A0A9P7K6A3"/>
<organism evidence="2 3">
    <name type="scientific">Asterophora parasitica</name>
    <dbReference type="NCBI Taxonomy" id="117018"/>
    <lineage>
        <taxon>Eukaryota</taxon>
        <taxon>Fungi</taxon>
        <taxon>Dikarya</taxon>
        <taxon>Basidiomycota</taxon>
        <taxon>Agaricomycotina</taxon>
        <taxon>Agaricomycetes</taxon>
        <taxon>Agaricomycetidae</taxon>
        <taxon>Agaricales</taxon>
        <taxon>Tricholomatineae</taxon>
        <taxon>Lyophyllaceae</taxon>
        <taxon>Asterophora</taxon>
    </lineage>
</organism>
<accession>A0A9P7K6A3</accession>
<protein>
    <submittedName>
        <fullName evidence="2">Uncharacterized protein</fullName>
    </submittedName>
</protein>
<reference evidence="2" key="1">
    <citation type="submission" date="2020-07" db="EMBL/GenBank/DDBJ databases">
        <authorList>
            <person name="Nieuwenhuis M."/>
            <person name="Van De Peppel L.J.J."/>
        </authorList>
    </citation>
    <scope>NUCLEOTIDE SEQUENCE</scope>
    <source>
        <strain evidence="2">AP01</strain>
        <tissue evidence="2">Mycelium</tissue>
    </source>
</reference>